<feature type="region of interest" description="Disordered" evidence="2">
    <location>
        <begin position="874"/>
        <end position="915"/>
    </location>
</feature>
<dbReference type="FunFam" id="2.30.29.30:FF:000132">
    <property type="entry name" value="pleckstrin homology domain-containing family G member 2"/>
    <property type="match status" value="1"/>
</dbReference>
<dbReference type="InterPro" id="IPR043324">
    <property type="entry name" value="PH_PLEKHG1_G2_G3"/>
</dbReference>
<dbReference type="InterPro" id="IPR001849">
    <property type="entry name" value="PH_domain"/>
</dbReference>
<keyword evidence="6" id="KW-1185">Reference proteome</keyword>
<dbReference type="CDD" id="cd13243">
    <property type="entry name" value="PH_PLEKHG1_G2_G3"/>
    <property type="match status" value="1"/>
</dbReference>
<dbReference type="InterPro" id="IPR011993">
    <property type="entry name" value="PH-like_dom_sf"/>
</dbReference>
<dbReference type="SMART" id="SM00325">
    <property type="entry name" value="RhoGEF"/>
    <property type="match status" value="1"/>
</dbReference>
<dbReference type="InterPro" id="IPR055251">
    <property type="entry name" value="SOS1_NGEF_PH"/>
</dbReference>
<dbReference type="PANTHER" id="PTHR45924:SF1">
    <property type="entry name" value="PLECKSTRIN HOMOLOGY DOMAIN-CONTAINING FAMILY G MEMBER 1"/>
    <property type="match status" value="1"/>
</dbReference>
<feature type="compositionally biased region" description="Basic residues" evidence="2">
    <location>
        <begin position="531"/>
        <end position="542"/>
    </location>
</feature>
<feature type="compositionally biased region" description="Polar residues" evidence="2">
    <location>
        <begin position="770"/>
        <end position="787"/>
    </location>
</feature>
<feature type="region of interest" description="Disordered" evidence="2">
    <location>
        <begin position="1270"/>
        <end position="1296"/>
    </location>
</feature>
<dbReference type="PROSITE" id="PS50003">
    <property type="entry name" value="PH_DOMAIN"/>
    <property type="match status" value="1"/>
</dbReference>
<proteinExistence type="predicted"/>
<comment type="caution">
    <text evidence="5">The sequence shown here is derived from an EMBL/GenBank/DDBJ whole genome shotgun (WGS) entry which is preliminary data.</text>
</comment>
<feature type="region of interest" description="Disordered" evidence="2">
    <location>
        <begin position="765"/>
        <end position="803"/>
    </location>
</feature>
<evidence type="ECO:0000313" key="5">
    <source>
        <dbReference type="EMBL" id="KAG8583517.1"/>
    </source>
</evidence>
<accession>A0AAV7CH84</accession>
<gene>
    <name evidence="5" type="ORF">GDO81_008452</name>
</gene>
<feature type="domain" description="PH" evidence="3">
    <location>
        <begin position="284"/>
        <end position="383"/>
    </location>
</feature>
<evidence type="ECO:0000259" key="4">
    <source>
        <dbReference type="PROSITE" id="PS50010"/>
    </source>
</evidence>
<reference evidence="5" key="1">
    <citation type="thesis" date="2020" institute="ProQuest LLC" country="789 East Eisenhower Parkway, Ann Arbor, MI, USA">
        <title>Comparative Genomics and Chromosome Evolution.</title>
        <authorList>
            <person name="Mudd A.B."/>
        </authorList>
    </citation>
    <scope>NUCLEOTIDE SEQUENCE</scope>
    <source>
        <strain evidence="5">237g6f4</strain>
        <tissue evidence="5">Blood</tissue>
    </source>
</reference>
<dbReference type="EMBL" id="WNYA01000003">
    <property type="protein sequence ID" value="KAG8583517.1"/>
    <property type="molecule type" value="Genomic_DNA"/>
</dbReference>
<dbReference type="Pfam" id="PF00621">
    <property type="entry name" value="RhoGEF"/>
    <property type="match status" value="1"/>
</dbReference>
<dbReference type="InterPro" id="IPR035899">
    <property type="entry name" value="DBL_dom_sf"/>
</dbReference>
<feature type="region of interest" description="Disordered" evidence="2">
    <location>
        <begin position="1128"/>
        <end position="1159"/>
    </location>
</feature>
<dbReference type="Pfam" id="PF22697">
    <property type="entry name" value="SOS1_NGEF_PH"/>
    <property type="match status" value="1"/>
</dbReference>
<dbReference type="PROSITE" id="PS50010">
    <property type="entry name" value="DH_2"/>
    <property type="match status" value="1"/>
</dbReference>
<dbReference type="Proteomes" id="UP000824782">
    <property type="component" value="Unassembled WGS sequence"/>
</dbReference>
<organism evidence="5 6">
    <name type="scientific">Engystomops pustulosus</name>
    <name type="common">Tungara frog</name>
    <name type="synonym">Physalaemus pustulosus</name>
    <dbReference type="NCBI Taxonomy" id="76066"/>
    <lineage>
        <taxon>Eukaryota</taxon>
        <taxon>Metazoa</taxon>
        <taxon>Chordata</taxon>
        <taxon>Craniata</taxon>
        <taxon>Vertebrata</taxon>
        <taxon>Euteleostomi</taxon>
        <taxon>Amphibia</taxon>
        <taxon>Batrachia</taxon>
        <taxon>Anura</taxon>
        <taxon>Neobatrachia</taxon>
        <taxon>Hyloidea</taxon>
        <taxon>Leptodactylidae</taxon>
        <taxon>Leiuperinae</taxon>
        <taxon>Engystomops</taxon>
    </lineage>
</organism>
<dbReference type="SUPFAM" id="SSF48065">
    <property type="entry name" value="DBL homology domain (DH-domain)"/>
    <property type="match status" value="1"/>
</dbReference>
<feature type="domain" description="DH" evidence="4">
    <location>
        <begin position="174"/>
        <end position="276"/>
    </location>
</feature>
<dbReference type="SMART" id="SM00233">
    <property type="entry name" value="PH"/>
    <property type="match status" value="1"/>
</dbReference>
<dbReference type="PANTHER" id="PTHR45924">
    <property type="entry name" value="FI17866P1"/>
    <property type="match status" value="1"/>
</dbReference>
<dbReference type="Gene3D" id="2.30.29.30">
    <property type="entry name" value="Pleckstrin-homology domain (PH domain)/Phosphotyrosine-binding domain (PTB)"/>
    <property type="match status" value="1"/>
</dbReference>
<dbReference type="GO" id="GO:0005085">
    <property type="term" value="F:guanyl-nucleotide exchange factor activity"/>
    <property type="evidence" value="ECO:0007669"/>
    <property type="project" value="InterPro"/>
</dbReference>
<keyword evidence="1" id="KW-0597">Phosphoprotein</keyword>
<evidence type="ECO:0000256" key="1">
    <source>
        <dbReference type="ARBA" id="ARBA00022553"/>
    </source>
</evidence>
<evidence type="ECO:0000256" key="2">
    <source>
        <dbReference type="SAM" id="MobiDB-lite"/>
    </source>
</evidence>
<dbReference type="SUPFAM" id="SSF50729">
    <property type="entry name" value="PH domain-like"/>
    <property type="match status" value="1"/>
</dbReference>
<feature type="compositionally biased region" description="Basic and acidic residues" evidence="2">
    <location>
        <begin position="788"/>
        <end position="797"/>
    </location>
</feature>
<evidence type="ECO:0008006" key="7">
    <source>
        <dbReference type="Google" id="ProtNLM"/>
    </source>
</evidence>
<feature type="compositionally biased region" description="Basic and acidic residues" evidence="2">
    <location>
        <begin position="1129"/>
        <end position="1139"/>
    </location>
</feature>
<protein>
    <recommendedName>
        <fullName evidence="7">Pleckstrin homology domain-containing family G member 1</fullName>
    </recommendedName>
</protein>
<evidence type="ECO:0000313" key="6">
    <source>
        <dbReference type="Proteomes" id="UP000824782"/>
    </source>
</evidence>
<sequence length="1477" mass="167577">MPDKTPEGTETTSQNEDDYHLPLDSLKSVTKTLSPRTTRIDLQRTNRHFHYCGVKTMELSDSDRPVSFGSTSSSASSRDSHCSFGSRMTLASNSHIGLFHQDKEAGAIKLELVPSRQLSNDDLRTNYTREQGHGGPRDKYYDERRTIPWKESKGSVNNCSKAEVVESTSPKLMYVDRVVQEILQTERTYVQDLKSIVEDYLDCISDQTRLSLGVEERSALFGNIRDIYNFNSELLQELENCDNDPVAIAECFVSKSEEFHIYTQYCTNYPREIQSLLTNWKGPDLTSYGELVLEGTFRFQRAKNERTLFLFDRLLLITKKRDDSYTYKAHILCCNLMLVEVIPKEPLSFSVFHYKNPKLQHTVQAKSQQEKRLWILHLKRLILENHPAKIPAKAKQAILEMDAIHHPGFSYTAEVEKKSTPNVKEEFSSGRVRRKSEPSSTVHKVMKSNDMSPEVQKRISIQGSLLCQASIIGSRDILLSPGMRKAVLSHSTDMSNSHDFFQHTYNREKLHLRPGDQTDADDEEDSEQHSSHQKVKGGRKRQNSQAAENVEKRRSINLSLCDSENSKDQSDDESSQPSTNQLFSCSAIHPFDRQQSVSQTNTLIMNMLGNTTALRNIWTDHQIRQALFPPRRSTNDNDEDDDYQMFMTNECSKLESSRSQEERTASSRPCSWHLGLMQEDPVNNSFCKIVRRASSVGENKSRSCNLRSRQNHISHQVANYESLRKSEQKFSSLGSSEELTIDDIEHVYDNISYDDLKQMGLTRREDSDYHNNPSYEPCYQSNINTETRSGKGHEKAKNTSVPNKEQAIYRRGTPNSSSQELRIIEENIYDSICLPEQSLERVARNSSSKKNNFLVLDGDFQCYDHSDQFVSEDSLQFSEDESSDHRVPLGGDYNRLLSNSSHSSSTPHKTAADKLSEEVDEIWNDLENYIKKNEEKKDKSLASFPVSKDDVREKRHVMSRSHFSRESQFSISSLCLPDNKPLPRTMVSNCQSIRKEDSSPPTSPDSSLLRLKRTSLSSEVTFIESPFFSSQSTLSYTDSINASQGLDSIEKSKNKVILMARQYSQKIKKANQLLKIKTPEQEQPSCKSQKLKSKDLAAIMEEKKQGGTAIGARIAEYSQLYDQVIFRESPAKSPKEPKTSPKSSPVLKSSHKHQQACHAAPMSKLLQQSNTGLHTVNINGDTGDFFTWPDIKDYKAKSDTSSNGIKDQKRNIISACSVPSLVKSSQSSLHLQRWSTISQEHDENPGQEQTFRSLGRRVVCEKTQPYIRSQSSSSMFTHRTKEPIKSNKIPTSPQSLRDLKPERLSDIYDFGGGYTEEKEHSEESSEMTLQDSQKILVLNKLSSLNAQIATLNYFANFKDSGGAGDGDDDDDDYVEIKSEDEENEPVVASNHPIKLNMQSHSEIAQTPCSTSTPYSYSMPTTPVKSLSEKHTHDANLAGYDDVGKLNDYLWRAPPSNQQNIVQSLREKFQCLSSSSFA</sequence>
<dbReference type="InterPro" id="IPR000219">
    <property type="entry name" value="DH_dom"/>
</dbReference>
<name>A0AAV7CH84_ENGPU</name>
<feature type="region of interest" description="Disordered" evidence="2">
    <location>
        <begin position="513"/>
        <end position="580"/>
    </location>
</feature>
<evidence type="ECO:0000259" key="3">
    <source>
        <dbReference type="PROSITE" id="PS50003"/>
    </source>
</evidence>
<feature type="region of interest" description="Disordered" evidence="2">
    <location>
        <begin position="61"/>
        <end position="84"/>
    </location>
</feature>
<feature type="region of interest" description="Disordered" evidence="2">
    <location>
        <begin position="427"/>
        <end position="454"/>
    </location>
</feature>
<feature type="compositionally biased region" description="Low complexity" evidence="2">
    <location>
        <begin position="67"/>
        <end position="77"/>
    </location>
</feature>
<dbReference type="Gene3D" id="1.20.900.10">
    <property type="entry name" value="Dbl homology (DH) domain"/>
    <property type="match status" value="1"/>
</dbReference>
<feature type="region of interest" description="Disordered" evidence="2">
    <location>
        <begin position="1"/>
        <end position="22"/>
    </location>
</feature>
<dbReference type="GO" id="GO:0031267">
    <property type="term" value="F:small GTPase binding"/>
    <property type="evidence" value="ECO:0007669"/>
    <property type="project" value="TreeGrafter"/>
</dbReference>